<keyword evidence="3" id="KW-1185">Reference proteome</keyword>
<dbReference type="EMBL" id="MCFL01000001">
    <property type="protein sequence ID" value="ORZ41214.1"/>
    <property type="molecule type" value="Genomic_DNA"/>
</dbReference>
<sequence length="1183" mass="127620">MERMNTRTQLDQLLRHGQGHQAPSTPKDLASVARLLQAAARSGVEIDSELLTAAASSWSTIETDDSRLLNAAANAWRFAAAALASTERPGMRASDLLGTPLHLPVLVAIASSNDNAADEAEAGSGSGMQDLIQLVVSNQIHPSVPLDYLVRAVDLISKHPTSASHALELWPFALNLLRHASLKSIRTTLLAASLRLIPCSVDPIQFILDNSLGSPVSTRLYLLATALSSSSSCSSSSPLLAPTLQLAPTLLSDPLTGPAAAAYLVAHHASTYPPTLPTSSSATVNTDLEHWLASWLLASSLPLYPRLVASPLLARFPAARKLAPWLITSLVALDPSQYVPAAVAATQALGLDMARTGLMRLAHVHAITDTRQYAAEIDSPGVVPLAWIGEPGVGPKPAYPWVLAGLRPGAGKCDVERSLACVENQLVNQNQVALRRAVLRAMASPFAGLRTLATRVRLESGWSSCEARAVWDEARSMLASRVPAARDGAARYLAVVCRDHAEYAEEAIKLVKGGEMRVADVVDMNARLQLAADLRDVCGIEVTVDAWSWDVMIGWVEQLVIKVGDLVSAVTSVDLDDDDQADEENDDNAQEANSDGSDAKHLLVTAWHTLVLVSSRLVTLALSQPADKNTQSLFPILAQTICTLRHAGAVQYVTRELVRLFRGVPALQPTWRAWVWTMLSTPTSSSSSSTRLDTRYSGPRLVLRLVLDPSHPSWLDPLFSYQIAPHTALLLANGLLQDTSLGPKLVQAYASRVLDLALRHASDADASVRSAAIKLVVNWSHRMLVLPNRSAAELFAQRPKEARVLTRVLSMQTQEPVKMGAVVGVLMVLGQVALGATPVMVPGVDVGLLVDTWLAHPIAHVRKLAGVAVARMATSVAEVRDAAERVVGQVLHGNGQAGQNRIHGVLVLMGEMVEAKVVSAQWVRDEVEQATVWMCPVNELVRRQLLARVSGNELESHVIESDITVDDKARVEPPISSTTPLPIVLDLALHADPALRLAAATATMHLHSFRIPLAPYITAWFVLRAMSHAQLVALAVRAIFPVANGTDPSLVSLVKSRMIAPTRGEGREWEDPVVTLVLVHLAGQRSQGPTESDNKSVAEDVCERFEREWAELALSSMNVANDDGLQLQLAFHPAVWTRLVQYRVVCALIGREMRVKLDEAVQVLEAVERVCCESVAAVEQRTE</sequence>
<feature type="compositionally biased region" description="Polar residues" evidence="1">
    <location>
        <begin position="1"/>
        <end position="11"/>
    </location>
</feature>
<organism evidence="2 3">
    <name type="scientific">Catenaria anguillulae PL171</name>
    <dbReference type="NCBI Taxonomy" id="765915"/>
    <lineage>
        <taxon>Eukaryota</taxon>
        <taxon>Fungi</taxon>
        <taxon>Fungi incertae sedis</taxon>
        <taxon>Blastocladiomycota</taxon>
        <taxon>Blastocladiomycetes</taxon>
        <taxon>Blastocladiales</taxon>
        <taxon>Catenariaceae</taxon>
        <taxon>Catenaria</taxon>
    </lineage>
</organism>
<protein>
    <submittedName>
        <fullName evidence="2">Uncharacterized protein</fullName>
    </submittedName>
</protein>
<comment type="caution">
    <text evidence="2">The sequence shown here is derived from an EMBL/GenBank/DDBJ whole genome shotgun (WGS) entry which is preliminary data.</text>
</comment>
<gene>
    <name evidence="2" type="ORF">BCR44DRAFT_80778</name>
</gene>
<dbReference type="SUPFAM" id="SSF48371">
    <property type="entry name" value="ARM repeat"/>
    <property type="match status" value="1"/>
</dbReference>
<accession>A0A1Y2I4N4</accession>
<dbReference type="InterPro" id="IPR016024">
    <property type="entry name" value="ARM-type_fold"/>
</dbReference>
<evidence type="ECO:0000256" key="1">
    <source>
        <dbReference type="SAM" id="MobiDB-lite"/>
    </source>
</evidence>
<name>A0A1Y2I4N4_9FUNG</name>
<feature type="compositionally biased region" description="Acidic residues" evidence="1">
    <location>
        <begin position="577"/>
        <end position="589"/>
    </location>
</feature>
<dbReference type="AlphaFoldDB" id="A0A1Y2I4N4"/>
<evidence type="ECO:0000313" key="2">
    <source>
        <dbReference type="EMBL" id="ORZ41214.1"/>
    </source>
</evidence>
<reference evidence="2 3" key="1">
    <citation type="submission" date="2016-07" db="EMBL/GenBank/DDBJ databases">
        <title>Pervasive Adenine N6-methylation of Active Genes in Fungi.</title>
        <authorList>
            <consortium name="DOE Joint Genome Institute"/>
            <person name="Mondo S.J."/>
            <person name="Dannebaum R.O."/>
            <person name="Kuo R.C."/>
            <person name="Labutti K."/>
            <person name="Haridas S."/>
            <person name="Kuo A."/>
            <person name="Salamov A."/>
            <person name="Ahrendt S.R."/>
            <person name="Lipzen A."/>
            <person name="Sullivan W."/>
            <person name="Andreopoulos W.B."/>
            <person name="Clum A."/>
            <person name="Lindquist E."/>
            <person name="Daum C."/>
            <person name="Ramamoorthy G.K."/>
            <person name="Gryganskyi A."/>
            <person name="Culley D."/>
            <person name="Magnuson J.K."/>
            <person name="James T.Y."/>
            <person name="O'Malley M.A."/>
            <person name="Stajich J.E."/>
            <person name="Spatafora J.W."/>
            <person name="Visel A."/>
            <person name="Grigoriev I.V."/>
        </authorList>
    </citation>
    <scope>NUCLEOTIDE SEQUENCE [LARGE SCALE GENOMIC DNA]</scope>
    <source>
        <strain evidence="2 3">PL171</strain>
    </source>
</reference>
<feature type="region of interest" description="Disordered" evidence="1">
    <location>
        <begin position="1"/>
        <end position="27"/>
    </location>
</feature>
<feature type="region of interest" description="Disordered" evidence="1">
    <location>
        <begin position="577"/>
        <end position="596"/>
    </location>
</feature>
<dbReference type="Proteomes" id="UP000193411">
    <property type="component" value="Unassembled WGS sequence"/>
</dbReference>
<proteinExistence type="predicted"/>
<evidence type="ECO:0000313" key="3">
    <source>
        <dbReference type="Proteomes" id="UP000193411"/>
    </source>
</evidence>